<proteinExistence type="predicted"/>
<dbReference type="AlphaFoldDB" id="A0A433UVU8"/>
<gene>
    <name evidence="1" type="ORF">DSM107003_17820</name>
</gene>
<protein>
    <submittedName>
        <fullName evidence="1">Uncharacterized protein</fullName>
    </submittedName>
</protein>
<organism evidence="1 2">
    <name type="scientific">Trichormus variabilis SAG 1403-4b</name>
    <dbReference type="NCBI Taxonomy" id="447716"/>
    <lineage>
        <taxon>Bacteria</taxon>
        <taxon>Bacillati</taxon>
        <taxon>Cyanobacteriota</taxon>
        <taxon>Cyanophyceae</taxon>
        <taxon>Nostocales</taxon>
        <taxon>Nostocaceae</taxon>
        <taxon>Trichormus</taxon>
    </lineage>
</organism>
<dbReference type="RefSeq" id="WP_127053595.1">
    <property type="nucleotide sequence ID" value="NZ_RSCM01000004.1"/>
</dbReference>
<comment type="caution">
    <text evidence="1">The sequence shown here is derived from an EMBL/GenBank/DDBJ whole genome shotgun (WGS) entry which is preliminary data.</text>
</comment>
<reference evidence="1 2" key="1">
    <citation type="journal article" date="2019" name="Genome Biol. Evol.">
        <title>Day and night: Metabolic profiles and evolutionary relationships of six axenic non-marine cyanobacteria.</title>
        <authorList>
            <person name="Will S.E."/>
            <person name="Henke P."/>
            <person name="Boedeker C."/>
            <person name="Huang S."/>
            <person name="Brinkmann H."/>
            <person name="Rohde M."/>
            <person name="Jarek M."/>
            <person name="Friedl T."/>
            <person name="Seufert S."/>
            <person name="Schumacher M."/>
            <person name="Overmann J."/>
            <person name="Neumann-Schaal M."/>
            <person name="Petersen J."/>
        </authorList>
    </citation>
    <scope>NUCLEOTIDE SEQUENCE [LARGE SCALE GENOMIC DNA]</scope>
    <source>
        <strain evidence="1 2">SAG 1403-4b</strain>
    </source>
</reference>
<accession>A0A433UVU8</accession>
<dbReference type="Proteomes" id="UP000276103">
    <property type="component" value="Unassembled WGS sequence"/>
</dbReference>
<sequence>MQQINFDARVDENGCLYLKLPPNFAGMEITGKLLYQAHPISLSNRQENKIDINAVRSICHQIRNLPVLDSRTPDEIIGYNEFGLPE</sequence>
<name>A0A433UVU8_ANAVA</name>
<dbReference type="EMBL" id="RSCM01000004">
    <property type="protein sequence ID" value="RUS97907.1"/>
    <property type="molecule type" value="Genomic_DNA"/>
</dbReference>
<evidence type="ECO:0000313" key="2">
    <source>
        <dbReference type="Proteomes" id="UP000276103"/>
    </source>
</evidence>
<evidence type="ECO:0000313" key="1">
    <source>
        <dbReference type="EMBL" id="RUS97907.1"/>
    </source>
</evidence>
<dbReference type="OrthoDB" id="495439at2"/>
<keyword evidence="2" id="KW-1185">Reference proteome</keyword>